<keyword evidence="6" id="KW-1185">Reference proteome</keyword>
<dbReference type="AlphaFoldDB" id="A0A9W9EU19"/>
<dbReference type="Proteomes" id="UP001149165">
    <property type="component" value="Unassembled WGS sequence"/>
</dbReference>
<reference evidence="5" key="2">
    <citation type="journal article" date="2023" name="IMA Fungus">
        <title>Comparative genomic study of the Penicillium genus elucidates a diverse pangenome and 15 lateral gene transfer events.</title>
        <authorList>
            <person name="Petersen C."/>
            <person name="Sorensen T."/>
            <person name="Nielsen M.R."/>
            <person name="Sondergaard T.E."/>
            <person name="Sorensen J.L."/>
            <person name="Fitzpatrick D.A."/>
            <person name="Frisvad J.C."/>
            <person name="Nielsen K.L."/>
        </authorList>
    </citation>
    <scope>NUCLEOTIDE SEQUENCE</scope>
    <source>
        <strain evidence="5">IBT 30069</strain>
    </source>
</reference>
<evidence type="ECO:0000256" key="3">
    <source>
        <dbReference type="RuleBase" id="RU361235"/>
    </source>
</evidence>
<comment type="caution">
    <text evidence="5">The sequence shown here is derived from an EMBL/GenBank/DDBJ whole genome shotgun (WGS) entry which is preliminary data.</text>
</comment>
<dbReference type="SUPFAM" id="SSF53474">
    <property type="entry name" value="alpha/beta-Hydrolases"/>
    <property type="match status" value="1"/>
</dbReference>
<comment type="similarity">
    <text evidence="1 3">Belongs to the type-B carboxylesterase/lipase family.</text>
</comment>
<feature type="domain" description="Carboxylesterase type B" evidence="4">
    <location>
        <begin position="22"/>
        <end position="529"/>
    </location>
</feature>
<dbReference type="InterPro" id="IPR029058">
    <property type="entry name" value="AB_hydrolase_fold"/>
</dbReference>
<dbReference type="InterPro" id="IPR019826">
    <property type="entry name" value="Carboxylesterase_B_AS"/>
</dbReference>
<dbReference type="GO" id="GO:0016787">
    <property type="term" value="F:hydrolase activity"/>
    <property type="evidence" value="ECO:0007669"/>
    <property type="project" value="UniProtKB-KW"/>
</dbReference>
<dbReference type="InterPro" id="IPR002018">
    <property type="entry name" value="CarbesteraseB"/>
</dbReference>
<keyword evidence="3" id="KW-0732">Signal</keyword>
<dbReference type="GO" id="GO:0072330">
    <property type="term" value="P:monocarboxylic acid biosynthetic process"/>
    <property type="evidence" value="ECO:0007669"/>
    <property type="project" value="UniProtKB-ARBA"/>
</dbReference>
<dbReference type="PROSITE" id="PS00122">
    <property type="entry name" value="CARBOXYLESTERASE_B_1"/>
    <property type="match status" value="1"/>
</dbReference>
<protein>
    <recommendedName>
        <fullName evidence="3">Carboxylic ester hydrolase</fullName>
        <ecNumber evidence="3">3.1.1.-</ecNumber>
    </recommendedName>
</protein>
<gene>
    <name evidence="5" type="ORF">N7456_011569</name>
</gene>
<name>A0A9W9EU19_9EURO</name>
<dbReference type="FunFam" id="3.40.50.1820:FF:000299">
    <property type="entry name" value="Carboxylic ester hydrolase"/>
    <property type="match status" value="1"/>
</dbReference>
<dbReference type="InterPro" id="IPR050309">
    <property type="entry name" value="Type-B_Carboxylest/Lipase"/>
</dbReference>
<dbReference type="OrthoDB" id="408631at2759"/>
<evidence type="ECO:0000259" key="4">
    <source>
        <dbReference type="Pfam" id="PF00135"/>
    </source>
</evidence>
<dbReference type="GO" id="GO:0017000">
    <property type="term" value="P:antibiotic biosynthetic process"/>
    <property type="evidence" value="ECO:0007669"/>
    <property type="project" value="UniProtKB-ARBA"/>
</dbReference>
<organism evidence="5 6">
    <name type="scientific">Penicillium angulare</name>
    <dbReference type="NCBI Taxonomy" id="116970"/>
    <lineage>
        <taxon>Eukaryota</taxon>
        <taxon>Fungi</taxon>
        <taxon>Dikarya</taxon>
        <taxon>Ascomycota</taxon>
        <taxon>Pezizomycotina</taxon>
        <taxon>Eurotiomycetes</taxon>
        <taxon>Eurotiomycetidae</taxon>
        <taxon>Eurotiales</taxon>
        <taxon>Aspergillaceae</taxon>
        <taxon>Penicillium</taxon>
    </lineage>
</organism>
<dbReference type="Pfam" id="PF00135">
    <property type="entry name" value="COesterase"/>
    <property type="match status" value="1"/>
</dbReference>
<feature type="signal peptide" evidence="3">
    <location>
        <begin position="1"/>
        <end position="20"/>
    </location>
</feature>
<evidence type="ECO:0000313" key="5">
    <source>
        <dbReference type="EMBL" id="KAJ5087953.1"/>
    </source>
</evidence>
<dbReference type="EC" id="3.1.1.-" evidence="3"/>
<feature type="chain" id="PRO_5041017184" description="Carboxylic ester hydrolase" evidence="3">
    <location>
        <begin position="21"/>
        <end position="538"/>
    </location>
</feature>
<evidence type="ECO:0000256" key="2">
    <source>
        <dbReference type="ARBA" id="ARBA00022801"/>
    </source>
</evidence>
<keyword evidence="2 3" id="KW-0378">Hydrolase</keyword>
<dbReference type="Gene3D" id="3.40.50.1820">
    <property type="entry name" value="alpha/beta hydrolase"/>
    <property type="match status" value="1"/>
</dbReference>
<reference evidence="5" key="1">
    <citation type="submission" date="2022-11" db="EMBL/GenBank/DDBJ databases">
        <authorList>
            <person name="Petersen C."/>
        </authorList>
    </citation>
    <scope>NUCLEOTIDE SEQUENCE</scope>
    <source>
        <strain evidence="5">IBT 30069</strain>
    </source>
</reference>
<sequence length="538" mass="59269">MISIYSFLCLSLALIGATNAYDDPVVHLDYGTLQGKYDTTYNISYFRKIPFAASPTGQNRFRAPQPPLKLNSSIYDTDQTFDMCPQRTVNGSEDCLYLGLYSRPWVQSEDIRRPVLVVFYGGAFIEGDALFGIPPNSYPVLNASTLNDYIVIYPNYRTNAFGFLPGKSIKESSTSDLNPGLLDQQYALKWVQTNIDRFGGNPKNVSIWGQSAGGGSVVAQVLANGRNGNPKLFSKALASSPFWPKSYRYDEPEAEAIYNQLANLTGCASSGHDLETLDCLKSVDVQTIRDASLIIDDDSTYTTSSYTWAPVIDGEFLHDTLTDAVSSGTLNTEYIWGMYNTHEGQNFIPSGLDYEELTGGYNSSAASFHEWLVGFLPGLSRTQIEKVENVYYPVIGSTETITEYNTTYIRAGLIYRDVVLSCPAYWVASAAPERGYVGEYSIAPATHGSDAIYWDTVNSVQKTNPVVYEGYAGAFASFFQTGDPNAHKLTNASEPGVPGLKKTGEEFVVVDYGFGTVRLTQLAKRCNFWKSIGKDIPI</sequence>
<proteinExistence type="inferred from homology"/>
<accession>A0A9W9EU19</accession>
<dbReference type="EMBL" id="JAPQKH010000007">
    <property type="protein sequence ID" value="KAJ5087953.1"/>
    <property type="molecule type" value="Genomic_DNA"/>
</dbReference>
<evidence type="ECO:0000313" key="6">
    <source>
        <dbReference type="Proteomes" id="UP001149165"/>
    </source>
</evidence>
<evidence type="ECO:0000256" key="1">
    <source>
        <dbReference type="ARBA" id="ARBA00005964"/>
    </source>
</evidence>
<dbReference type="PANTHER" id="PTHR11559">
    <property type="entry name" value="CARBOXYLESTERASE"/>
    <property type="match status" value="1"/>
</dbReference>